<dbReference type="Gene3D" id="1.20.930.40">
    <property type="entry name" value="Transferrin receptor-like, dimerisation domain"/>
    <property type="match status" value="1"/>
</dbReference>
<organism evidence="9 10">
    <name type="scientific">Trichophyton rubrum</name>
    <name type="common">Athlete's foot fungus</name>
    <name type="synonym">Epidermophyton rubrum</name>
    <dbReference type="NCBI Taxonomy" id="5551"/>
    <lineage>
        <taxon>Eukaryota</taxon>
        <taxon>Fungi</taxon>
        <taxon>Dikarya</taxon>
        <taxon>Ascomycota</taxon>
        <taxon>Pezizomycotina</taxon>
        <taxon>Eurotiomycetes</taxon>
        <taxon>Eurotiomycetidae</taxon>
        <taxon>Onygenales</taxon>
        <taxon>Arthrodermataceae</taxon>
        <taxon>Trichophyton</taxon>
    </lineage>
</organism>
<feature type="chain" id="PRO_5008085751" evidence="5">
    <location>
        <begin position="23"/>
        <end position="824"/>
    </location>
</feature>
<protein>
    <submittedName>
        <fullName evidence="9">Glutamate carboxypeptidase</fullName>
    </submittedName>
</protein>
<dbReference type="InterPro" id="IPR036757">
    <property type="entry name" value="TFR-like_dimer_dom_sf"/>
</dbReference>
<dbReference type="AlphaFoldDB" id="A0A178EWC0"/>
<keyword evidence="3" id="KW-0645">Protease</keyword>
<keyword evidence="3" id="KW-0378">Hydrolase</keyword>
<dbReference type="CDD" id="cd02121">
    <property type="entry name" value="PA_GCPII_like"/>
    <property type="match status" value="1"/>
</dbReference>
<evidence type="ECO:0000256" key="5">
    <source>
        <dbReference type="SAM" id="SignalP"/>
    </source>
</evidence>
<dbReference type="SUPFAM" id="SSF52025">
    <property type="entry name" value="PA domain"/>
    <property type="match status" value="1"/>
</dbReference>
<name>A0A178EWC0_TRIRU</name>
<feature type="signal peptide" evidence="5">
    <location>
        <begin position="1"/>
        <end position="22"/>
    </location>
</feature>
<dbReference type="InterPro" id="IPR003137">
    <property type="entry name" value="PA_domain"/>
</dbReference>
<evidence type="ECO:0000259" key="6">
    <source>
        <dbReference type="Pfam" id="PF02225"/>
    </source>
</evidence>
<dbReference type="Gene3D" id="3.40.630.10">
    <property type="entry name" value="Zn peptidases"/>
    <property type="match status" value="1"/>
</dbReference>
<evidence type="ECO:0000256" key="1">
    <source>
        <dbReference type="ARBA" id="ARBA00001947"/>
    </source>
</evidence>
<keyword evidence="5" id="KW-0732">Signal</keyword>
<feature type="domain" description="Transferrin receptor-like dimerisation" evidence="7">
    <location>
        <begin position="700"/>
        <end position="823"/>
    </location>
</feature>
<dbReference type="InterPro" id="IPR007365">
    <property type="entry name" value="TFR-like_dimer_dom"/>
</dbReference>
<accession>A0A178EWC0</accession>
<dbReference type="Pfam" id="PF04253">
    <property type="entry name" value="TFR_dimer"/>
    <property type="match status" value="1"/>
</dbReference>
<dbReference type="InterPro" id="IPR046450">
    <property type="entry name" value="PA_dom_sf"/>
</dbReference>
<evidence type="ECO:0000313" key="9">
    <source>
        <dbReference type="EMBL" id="OAL64391.1"/>
    </source>
</evidence>
<dbReference type="SUPFAM" id="SSF47672">
    <property type="entry name" value="Transferrin receptor-like dimerisation domain"/>
    <property type="match status" value="1"/>
</dbReference>
<keyword evidence="3" id="KW-0482">Metalloprotease</keyword>
<keyword evidence="4" id="KW-0472">Membrane</keyword>
<dbReference type="CDD" id="cd08022">
    <property type="entry name" value="M28_PSMA_like"/>
    <property type="match status" value="1"/>
</dbReference>
<comment type="similarity">
    <text evidence="2">Belongs to the peptidase M28 family. M28B subfamily.</text>
</comment>
<dbReference type="Pfam" id="PF04389">
    <property type="entry name" value="Peptidase_M28"/>
    <property type="match status" value="1"/>
</dbReference>
<keyword evidence="4" id="KW-1133">Transmembrane helix</keyword>
<comment type="cofactor">
    <cofactor evidence="1">
        <name>Zn(2+)</name>
        <dbReference type="ChEBI" id="CHEBI:29105"/>
    </cofactor>
</comment>
<dbReference type="PANTHER" id="PTHR10404:SF46">
    <property type="entry name" value="VACUOLAR PROTEIN SORTING-ASSOCIATED PROTEIN 70"/>
    <property type="match status" value="1"/>
</dbReference>
<feature type="transmembrane region" description="Helical" evidence="4">
    <location>
        <begin position="101"/>
        <end position="119"/>
    </location>
</feature>
<dbReference type="GO" id="GO:0008237">
    <property type="term" value="F:metallopeptidase activity"/>
    <property type="evidence" value="ECO:0007669"/>
    <property type="project" value="UniProtKB-KW"/>
</dbReference>
<feature type="domain" description="Peptidase M28" evidence="8">
    <location>
        <begin position="450"/>
        <end position="639"/>
    </location>
</feature>
<dbReference type="FunFam" id="3.50.30.30:FF:000008">
    <property type="entry name" value="Glutamate carboxypeptidase 2"/>
    <property type="match status" value="1"/>
</dbReference>
<dbReference type="VEuPathDB" id="FungiDB:TERG_04721"/>
<keyword evidence="4" id="KW-0812">Transmembrane</keyword>
<evidence type="ECO:0000259" key="7">
    <source>
        <dbReference type="Pfam" id="PF04253"/>
    </source>
</evidence>
<evidence type="ECO:0000256" key="2">
    <source>
        <dbReference type="ARBA" id="ARBA00005634"/>
    </source>
</evidence>
<dbReference type="EMBL" id="LHPM01000015">
    <property type="protein sequence ID" value="OAL64391.1"/>
    <property type="molecule type" value="Genomic_DNA"/>
</dbReference>
<proteinExistence type="inferred from homology"/>
<feature type="domain" description="PA" evidence="6">
    <location>
        <begin position="258"/>
        <end position="335"/>
    </location>
</feature>
<reference evidence="9 10" key="1">
    <citation type="submission" date="2016-05" db="EMBL/GenBank/DDBJ databases">
        <title>Genome sequencing of Trichophyton rubrum CMCC(F)T1i isolated from hair.</title>
        <authorList>
            <person name="Zhan P."/>
            <person name="Tao Y."/>
            <person name="Liu W."/>
        </authorList>
    </citation>
    <scope>NUCLEOTIDE SEQUENCE [LARGE SCALE GENOMIC DNA]</scope>
    <source>
        <strain evidence="10">CMCC(F)T1i</strain>
    </source>
</reference>
<dbReference type="SUPFAM" id="SSF53187">
    <property type="entry name" value="Zn-dependent exopeptidases"/>
    <property type="match status" value="1"/>
</dbReference>
<dbReference type="Pfam" id="PF02225">
    <property type="entry name" value="PA"/>
    <property type="match status" value="1"/>
</dbReference>
<sequence length="824" mass="91801">MITDQCMALLIISLYFLLPAIASHNSNSPTLLNCTQGLSIEPELYSTRRVILVFDGEMNYAETRQSMQHRYETTPLLYVEVAQPPPRYPHRRIRRLCTTCLGSILVLSVIVLLLPYALLPRGYGSISDHFPWTSSNGLDYASLQHLLQTVPSTDKVRDWSHHYTSGPHLAGKNLSLAIWTKEKWEEFGVPDVQLTTYEVYLNYPVNHRLALLESKNESHDFKVIYEASLEEDELDKDTTSELRDRIPTFHGYSASGNVTAQYVYVNNGNYDDYEALIKANVTLEGKIALVKYSGILRGLKVKRAQELGMAGVIIYTDPQEDGDMVETNGYKAYPDGPARNPSAVQRGSVGFLTVGAGDPTTPGYPSIPGCPRQDPKDFLPSIPSLPISYRDAIPLLKALNGHGPKSSEFGKEWEGGLVNKGVDYNIGPSPENVMINLYNEQEYVTTPVWNVIGVIKGSIPDEVIVLGNHRDAWIAGGAADPNSGSAVINEVIRSFGGALKGGWKPKRTIVFASWDAEEYALIGSTEWVEENLPWLSSAHVAYLNVDVSTSGKKFQANASPLLNKAIYNAAGLVLSPNQTIKGQTILDLWDGEIGVMGSGSDFTAFQDFAGIPSIDYAFTTGAGDPVYQYHSNYDSFDWMDRFGDVGFKYHVAMAKTWSLTAAYLAETPILALNATDYAYALRKYLDSVKDKVSPDAMNQFDFSPMDDAISAFHQNAVKFDAYAESLATELEKGGHWWSRLILYFKIRFTNQKYKYIERKFLYDKGLDNRGWYKHVIFAPGRWTGYAGATFPGLVESFEDNNLKNAEKWRDIIISKIDDATELLG</sequence>
<comment type="caution">
    <text evidence="9">The sequence shown here is derived from an EMBL/GenBank/DDBJ whole genome shotgun (WGS) entry which is preliminary data.</text>
</comment>
<dbReference type="Proteomes" id="UP000243015">
    <property type="component" value="Unassembled WGS sequence"/>
</dbReference>
<dbReference type="GO" id="GO:0004180">
    <property type="term" value="F:carboxypeptidase activity"/>
    <property type="evidence" value="ECO:0007669"/>
    <property type="project" value="UniProtKB-KW"/>
</dbReference>
<dbReference type="PANTHER" id="PTHR10404">
    <property type="entry name" value="N-ACETYLATED-ALPHA-LINKED ACIDIC DIPEPTIDASE"/>
    <property type="match status" value="1"/>
</dbReference>
<evidence type="ECO:0000259" key="8">
    <source>
        <dbReference type="Pfam" id="PF04389"/>
    </source>
</evidence>
<dbReference type="InterPro" id="IPR007484">
    <property type="entry name" value="Peptidase_M28"/>
</dbReference>
<evidence type="ECO:0000313" key="10">
    <source>
        <dbReference type="Proteomes" id="UP000243015"/>
    </source>
</evidence>
<dbReference type="InterPro" id="IPR039373">
    <property type="entry name" value="Peptidase_M28B"/>
</dbReference>
<keyword evidence="9" id="KW-0121">Carboxypeptidase</keyword>
<evidence type="ECO:0000256" key="3">
    <source>
        <dbReference type="ARBA" id="ARBA00023049"/>
    </source>
</evidence>
<dbReference type="FunFam" id="3.40.630.10:FF:000101">
    <property type="entry name" value="N-acetylated alpha-linked acidic dipeptidase like 1"/>
    <property type="match status" value="1"/>
</dbReference>
<evidence type="ECO:0000256" key="4">
    <source>
        <dbReference type="SAM" id="Phobius"/>
    </source>
</evidence>
<gene>
    <name evidence="9" type="ORF">A7C99_3824</name>
</gene>
<dbReference type="Gene3D" id="3.50.30.30">
    <property type="match status" value="1"/>
</dbReference>